<protein>
    <submittedName>
        <fullName evidence="1">Phage-related protein, putative</fullName>
    </submittedName>
</protein>
<dbReference type="Proteomes" id="UP000003412">
    <property type="component" value="Chromosome"/>
</dbReference>
<reference evidence="1 2" key="1">
    <citation type="journal article" date="2010" name="Microbiol. Resour. Announc.">
        <title>Comparative genomics of the bacterial genus Listeria: Genome evolution is characterized by limited gene acquisition and limited gene loss.</title>
        <authorList>
            <person name="den Bakker H.C."/>
            <person name="Cummings C.A."/>
            <person name="Ferreira V."/>
            <person name="Vatta P."/>
            <person name="Orsi R.H."/>
            <person name="Degoricija L."/>
            <person name="Barker M."/>
            <person name="Petrauskene O."/>
            <person name="Furtado M.R."/>
            <person name="Wiedmann M."/>
        </authorList>
    </citation>
    <scope>NUCLEOTIDE SEQUENCE [LARGE SCALE GENOMIC DNA]</scope>
    <source>
        <strain evidence="1 2">FSL S4-120</strain>
    </source>
</reference>
<keyword evidence="2" id="KW-1185">Reference proteome</keyword>
<dbReference type="EMBL" id="ADXF01000990">
    <property type="protein sequence ID" value="EFR86638.1"/>
    <property type="molecule type" value="Genomic_DNA"/>
</dbReference>
<sequence>MVSLIKDDLREELEMEKKIVVVVVLVSIGVLMGCSNDENAEEKPIEAKGIEKVEMKNRVVSYRGKYLELAGNMEELEESSPIIVTVTKGPEDKSITKESKDSDIPTEFYTMSEVKVNSIEKDETGILKENNLIKILEDSVENVSVDGEKYDLTIDGYKNMKEGEEYTLFIRKSTSGDNYVLTNAVLSKYPVEKVSDRDLFLEGDENMGGKVDMKATYKEIYQDVLNEYN</sequence>
<organism evidence="1 2">
    <name type="scientific">Listeria marthii FSL S4-120</name>
    <dbReference type="NCBI Taxonomy" id="702457"/>
    <lineage>
        <taxon>Bacteria</taxon>
        <taxon>Bacillati</taxon>
        <taxon>Bacillota</taxon>
        <taxon>Bacilli</taxon>
        <taxon>Bacillales</taxon>
        <taxon>Listeriaceae</taxon>
        <taxon>Listeria</taxon>
    </lineage>
</organism>
<accession>A0ABN0BUC1</accession>
<evidence type="ECO:0000313" key="2">
    <source>
        <dbReference type="Proteomes" id="UP000003412"/>
    </source>
</evidence>
<evidence type="ECO:0000313" key="1">
    <source>
        <dbReference type="EMBL" id="EFR86638.1"/>
    </source>
</evidence>
<name>A0ABN0BUC1_9LIST</name>
<gene>
    <name evidence="1" type="ORF">NT05LM_2973</name>
</gene>
<proteinExistence type="predicted"/>
<dbReference type="PROSITE" id="PS51257">
    <property type="entry name" value="PROKAR_LIPOPROTEIN"/>
    <property type="match status" value="1"/>
</dbReference>
<comment type="caution">
    <text evidence="1">The sequence shown here is derived from an EMBL/GenBank/DDBJ whole genome shotgun (WGS) entry which is preliminary data.</text>
</comment>